<organism evidence="1 2">
    <name type="scientific">Dreissena polymorpha</name>
    <name type="common">Zebra mussel</name>
    <name type="synonym">Mytilus polymorpha</name>
    <dbReference type="NCBI Taxonomy" id="45954"/>
    <lineage>
        <taxon>Eukaryota</taxon>
        <taxon>Metazoa</taxon>
        <taxon>Spiralia</taxon>
        <taxon>Lophotrochozoa</taxon>
        <taxon>Mollusca</taxon>
        <taxon>Bivalvia</taxon>
        <taxon>Autobranchia</taxon>
        <taxon>Heteroconchia</taxon>
        <taxon>Euheterodonta</taxon>
        <taxon>Imparidentia</taxon>
        <taxon>Neoheterodontei</taxon>
        <taxon>Myida</taxon>
        <taxon>Dreissenoidea</taxon>
        <taxon>Dreissenidae</taxon>
        <taxon>Dreissena</taxon>
    </lineage>
</organism>
<dbReference type="EMBL" id="JAIWYP010000007">
    <property type="protein sequence ID" value="KAH3798809.1"/>
    <property type="molecule type" value="Genomic_DNA"/>
</dbReference>
<name>A0A9D4FJH1_DREPO</name>
<protein>
    <submittedName>
        <fullName evidence="1">Uncharacterized protein</fullName>
    </submittedName>
</protein>
<gene>
    <name evidence="1" type="ORF">DPMN_152412</name>
</gene>
<keyword evidence="2" id="KW-1185">Reference proteome</keyword>
<evidence type="ECO:0000313" key="2">
    <source>
        <dbReference type="Proteomes" id="UP000828390"/>
    </source>
</evidence>
<evidence type="ECO:0000313" key="1">
    <source>
        <dbReference type="EMBL" id="KAH3798809.1"/>
    </source>
</evidence>
<dbReference type="AlphaFoldDB" id="A0A9D4FJH1"/>
<proteinExistence type="predicted"/>
<comment type="caution">
    <text evidence="1">The sequence shown here is derived from an EMBL/GenBank/DDBJ whole genome shotgun (WGS) entry which is preliminary data.</text>
</comment>
<dbReference type="Proteomes" id="UP000828390">
    <property type="component" value="Unassembled WGS sequence"/>
</dbReference>
<sequence>MSRLKKTCHESLVSMHSTITAGIPAESFELSKEDLARISSLDSQHHYCWDPRGIL</sequence>
<reference evidence="1" key="2">
    <citation type="submission" date="2020-11" db="EMBL/GenBank/DDBJ databases">
        <authorList>
            <person name="McCartney M.A."/>
            <person name="Auch B."/>
            <person name="Kono T."/>
            <person name="Mallez S."/>
            <person name="Becker A."/>
            <person name="Gohl D.M."/>
            <person name="Silverstein K.A.T."/>
            <person name="Koren S."/>
            <person name="Bechman K.B."/>
            <person name="Herman A."/>
            <person name="Abrahante J.E."/>
            <person name="Garbe J."/>
        </authorList>
    </citation>
    <scope>NUCLEOTIDE SEQUENCE</scope>
    <source>
        <strain evidence="1">Duluth1</strain>
        <tissue evidence="1">Whole animal</tissue>
    </source>
</reference>
<reference evidence="1" key="1">
    <citation type="journal article" date="2019" name="bioRxiv">
        <title>The Genome of the Zebra Mussel, Dreissena polymorpha: A Resource for Invasive Species Research.</title>
        <authorList>
            <person name="McCartney M.A."/>
            <person name="Auch B."/>
            <person name="Kono T."/>
            <person name="Mallez S."/>
            <person name="Zhang Y."/>
            <person name="Obille A."/>
            <person name="Becker A."/>
            <person name="Abrahante J.E."/>
            <person name="Garbe J."/>
            <person name="Badalamenti J.P."/>
            <person name="Herman A."/>
            <person name="Mangelson H."/>
            <person name="Liachko I."/>
            <person name="Sullivan S."/>
            <person name="Sone E.D."/>
            <person name="Koren S."/>
            <person name="Silverstein K.A.T."/>
            <person name="Beckman K.B."/>
            <person name="Gohl D.M."/>
        </authorList>
    </citation>
    <scope>NUCLEOTIDE SEQUENCE</scope>
    <source>
        <strain evidence="1">Duluth1</strain>
        <tissue evidence="1">Whole animal</tissue>
    </source>
</reference>
<accession>A0A9D4FJH1</accession>